<evidence type="ECO:0000313" key="9">
    <source>
        <dbReference type="EMBL" id="KAK4646775.1"/>
    </source>
</evidence>
<accession>A0ABR0FV06</accession>
<feature type="domain" description="Rhodopsin" evidence="8">
    <location>
        <begin position="57"/>
        <end position="296"/>
    </location>
</feature>
<feature type="region of interest" description="Disordered" evidence="6">
    <location>
        <begin position="1"/>
        <end position="20"/>
    </location>
</feature>
<comment type="similarity">
    <text evidence="5">Belongs to the SAT4 family.</text>
</comment>
<dbReference type="RefSeq" id="XP_062735751.1">
    <property type="nucleotide sequence ID" value="XM_062877145.1"/>
</dbReference>
<dbReference type="GeneID" id="87896627"/>
<dbReference type="InterPro" id="IPR049326">
    <property type="entry name" value="Rhodopsin_dom_fungi"/>
</dbReference>
<feature type="transmembrane region" description="Helical" evidence="7">
    <location>
        <begin position="80"/>
        <end position="98"/>
    </location>
</feature>
<evidence type="ECO:0000259" key="8">
    <source>
        <dbReference type="Pfam" id="PF20684"/>
    </source>
</evidence>
<protein>
    <recommendedName>
        <fullName evidence="8">Rhodopsin domain-containing protein</fullName>
    </recommendedName>
</protein>
<evidence type="ECO:0000313" key="10">
    <source>
        <dbReference type="Proteomes" id="UP001322138"/>
    </source>
</evidence>
<comment type="subcellular location">
    <subcellularLocation>
        <location evidence="1">Membrane</location>
        <topology evidence="1">Multi-pass membrane protein</topology>
    </subcellularLocation>
</comment>
<dbReference type="EMBL" id="JAFFGZ010000004">
    <property type="protein sequence ID" value="KAK4646775.1"/>
    <property type="molecule type" value="Genomic_DNA"/>
</dbReference>
<proteinExistence type="inferred from homology"/>
<name>A0ABR0FV06_9PEZI</name>
<feature type="transmembrane region" description="Helical" evidence="7">
    <location>
        <begin position="234"/>
        <end position="256"/>
    </location>
</feature>
<keyword evidence="10" id="KW-1185">Reference proteome</keyword>
<dbReference type="Proteomes" id="UP001322138">
    <property type="component" value="Unassembled WGS sequence"/>
</dbReference>
<dbReference type="InterPro" id="IPR052337">
    <property type="entry name" value="SAT4-like"/>
</dbReference>
<dbReference type="PANTHER" id="PTHR33048:SF42">
    <property type="entry name" value="INTEGRAL MEMBRANE PROTEIN"/>
    <property type="match status" value="1"/>
</dbReference>
<evidence type="ECO:0000256" key="5">
    <source>
        <dbReference type="ARBA" id="ARBA00038359"/>
    </source>
</evidence>
<feature type="transmembrane region" description="Helical" evidence="7">
    <location>
        <begin position="39"/>
        <end position="60"/>
    </location>
</feature>
<keyword evidence="4 7" id="KW-0472">Membrane</keyword>
<evidence type="ECO:0000256" key="1">
    <source>
        <dbReference type="ARBA" id="ARBA00004141"/>
    </source>
</evidence>
<sequence length="401" mass="44196">MDRSVQRPPSTDGGNAMGPPMIDYGDPDLLSHDNAGPQLLAVGWSLWCVAGLFLGTRIYCKLISSRRLWWDDHFLIASQVIHLVATCLMTTLVADVGYGKHPWDKPGVSPIPSTKELLLMMPRATLTITAMSWSKTAFAITMLRFSEGWMKWAVWFIIISMNIAFGLSAMVPWLLCTPIQKTWDLSAEGSCHSFNVSLVLAYVSGAYSALCDLVLALLPWMIISKLQMRTKEKLGVGIAMSMGIIAAIMAIVKTVSLQNLLKMDSFYTAQLNIYDTAEISVTIMAASIPALRVLFNEVRTSVRTKGRQYYQATTPQYGANRTGIVITVKAEGNMEEERPGCGDDMSDTGILGSSTGRDPKRICRVDEVEVVSTYSNGKRSMSDEEGGYEMQKTVRKGSMPE</sequence>
<organism evidence="9 10">
    <name type="scientific">Podospora bellae-mahoneyi</name>
    <dbReference type="NCBI Taxonomy" id="2093777"/>
    <lineage>
        <taxon>Eukaryota</taxon>
        <taxon>Fungi</taxon>
        <taxon>Dikarya</taxon>
        <taxon>Ascomycota</taxon>
        <taxon>Pezizomycotina</taxon>
        <taxon>Sordariomycetes</taxon>
        <taxon>Sordariomycetidae</taxon>
        <taxon>Sordariales</taxon>
        <taxon>Podosporaceae</taxon>
        <taxon>Podospora</taxon>
    </lineage>
</organism>
<evidence type="ECO:0000256" key="2">
    <source>
        <dbReference type="ARBA" id="ARBA00022692"/>
    </source>
</evidence>
<evidence type="ECO:0000256" key="4">
    <source>
        <dbReference type="ARBA" id="ARBA00023136"/>
    </source>
</evidence>
<dbReference type="Pfam" id="PF20684">
    <property type="entry name" value="Fung_rhodopsin"/>
    <property type="match status" value="1"/>
</dbReference>
<evidence type="ECO:0000256" key="7">
    <source>
        <dbReference type="SAM" id="Phobius"/>
    </source>
</evidence>
<evidence type="ECO:0000256" key="6">
    <source>
        <dbReference type="SAM" id="MobiDB-lite"/>
    </source>
</evidence>
<feature type="transmembrane region" description="Helical" evidence="7">
    <location>
        <begin position="118"/>
        <end position="140"/>
    </location>
</feature>
<keyword evidence="3 7" id="KW-1133">Transmembrane helix</keyword>
<keyword evidence="2 7" id="KW-0812">Transmembrane</keyword>
<feature type="region of interest" description="Disordered" evidence="6">
    <location>
        <begin position="374"/>
        <end position="401"/>
    </location>
</feature>
<evidence type="ECO:0000256" key="3">
    <source>
        <dbReference type="ARBA" id="ARBA00022989"/>
    </source>
</evidence>
<gene>
    <name evidence="9" type="ORF">QC761_214150</name>
</gene>
<feature type="region of interest" description="Disordered" evidence="6">
    <location>
        <begin position="335"/>
        <end position="358"/>
    </location>
</feature>
<feature type="transmembrane region" description="Helical" evidence="7">
    <location>
        <begin position="276"/>
        <end position="295"/>
    </location>
</feature>
<reference evidence="9 10" key="1">
    <citation type="journal article" date="2023" name="bioRxiv">
        <title>High-quality genome assemblies of four members of thePodospora anserinaspecies complex.</title>
        <authorList>
            <person name="Ament-Velasquez S.L."/>
            <person name="Vogan A.A."/>
            <person name="Wallerman O."/>
            <person name="Hartmann F."/>
            <person name="Gautier V."/>
            <person name="Silar P."/>
            <person name="Giraud T."/>
            <person name="Johannesson H."/>
        </authorList>
    </citation>
    <scope>NUCLEOTIDE SEQUENCE [LARGE SCALE GENOMIC DNA]</scope>
    <source>
        <strain evidence="9 10">CBS 112042</strain>
    </source>
</reference>
<dbReference type="PANTHER" id="PTHR33048">
    <property type="entry name" value="PTH11-LIKE INTEGRAL MEMBRANE PROTEIN (AFU_ORTHOLOGUE AFUA_5G11245)"/>
    <property type="match status" value="1"/>
</dbReference>
<comment type="caution">
    <text evidence="9">The sequence shown here is derived from an EMBL/GenBank/DDBJ whole genome shotgun (WGS) entry which is preliminary data.</text>
</comment>
<feature type="transmembrane region" description="Helical" evidence="7">
    <location>
        <begin position="195"/>
        <end position="222"/>
    </location>
</feature>
<feature type="transmembrane region" description="Helical" evidence="7">
    <location>
        <begin position="152"/>
        <end position="175"/>
    </location>
</feature>